<dbReference type="PROSITE" id="PS50950">
    <property type="entry name" value="ZF_THAP"/>
    <property type="match status" value="1"/>
</dbReference>
<evidence type="ECO:0000313" key="8">
    <source>
        <dbReference type="EMBL" id="KAJ3649411.1"/>
    </source>
</evidence>
<dbReference type="Gene3D" id="6.20.210.20">
    <property type="entry name" value="THAP domain"/>
    <property type="match status" value="1"/>
</dbReference>
<evidence type="ECO:0000259" key="7">
    <source>
        <dbReference type="PROSITE" id="PS50950"/>
    </source>
</evidence>
<evidence type="ECO:0000256" key="1">
    <source>
        <dbReference type="ARBA" id="ARBA00022723"/>
    </source>
</evidence>
<dbReference type="Pfam" id="PF05485">
    <property type="entry name" value="THAP"/>
    <property type="match status" value="1"/>
</dbReference>
<protein>
    <recommendedName>
        <fullName evidence="7">THAP-type domain-containing protein</fullName>
    </recommendedName>
</protein>
<evidence type="ECO:0000256" key="6">
    <source>
        <dbReference type="SAM" id="Coils"/>
    </source>
</evidence>
<gene>
    <name evidence="8" type="ORF">Zmor_021157</name>
</gene>
<keyword evidence="6" id="KW-0175">Coiled coil</keyword>
<dbReference type="SMART" id="SM00980">
    <property type="entry name" value="THAP"/>
    <property type="match status" value="1"/>
</dbReference>
<name>A0AA38I5G6_9CUCU</name>
<evidence type="ECO:0000256" key="2">
    <source>
        <dbReference type="ARBA" id="ARBA00022771"/>
    </source>
</evidence>
<keyword evidence="2 5" id="KW-0863">Zinc-finger</keyword>
<dbReference type="EMBL" id="JALNTZ010000006">
    <property type="protein sequence ID" value="KAJ3649411.1"/>
    <property type="molecule type" value="Genomic_DNA"/>
</dbReference>
<dbReference type="PANTHER" id="PTHR46600:SF11">
    <property type="entry name" value="THAP DOMAIN-CONTAINING PROTEIN 10"/>
    <property type="match status" value="1"/>
</dbReference>
<sequence>MPSCCVPLCGNKSRLFRLPTGVSNRARREMWENLIGRDDLNDNSRICELHFSEQQFEAKRADGRKLLRPNAVPDVLNKNVGACVLMDGCTPLTTARENEIFELESCSNNENVNVGCFPEVDPLLDQTNIVEESQTLIENLRNALRKALRERNKYKKALENCVNNLQGTLNEDQIQFIQTGTARDQLWSEDTMTKALKLYLACGAKGYEEIRRQKLPYPSIRTIQQRLQGITLKHK</sequence>
<dbReference type="InterPro" id="IPR026516">
    <property type="entry name" value="THAP1/10"/>
</dbReference>
<comment type="caution">
    <text evidence="8">The sequence shown here is derived from an EMBL/GenBank/DDBJ whole genome shotgun (WGS) entry which is preliminary data.</text>
</comment>
<dbReference type="SUPFAM" id="SSF57716">
    <property type="entry name" value="Glucocorticoid receptor-like (DNA-binding domain)"/>
    <property type="match status" value="1"/>
</dbReference>
<dbReference type="PANTHER" id="PTHR46600">
    <property type="entry name" value="THAP DOMAIN-CONTAINING"/>
    <property type="match status" value="1"/>
</dbReference>
<proteinExistence type="predicted"/>
<dbReference type="SMART" id="SM00692">
    <property type="entry name" value="DM3"/>
    <property type="match status" value="1"/>
</dbReference>
<evidence type="ECO:0000256" key="4">
    <source>
        <dbReference type="ARBA" id="ARBA00023125"/>
    </source>
</evidence>
<dbReference type="InterPro" id="IPR038441">
    <property type="entry name" value="THAP_Znf_sf"/>
</dbReference>
<evidence type="ECO:0000313" key="9">
    <source>
        <dbReference type="Proteomes" id="UP001168821"/>
    </source>
</evidence>
<dbReference type="AlphaFoldDB" id="A0AA38I5G6"/>
<feature type="coiled-coil region" evidence="6">
    <location>
        <begin position="130"/>
        <end position="164"/>
    </location>
</feature>
<organism evidence="8 9">
    <name type="scientific">Zophobas morio</name>
    <dbReference type="NCBI Taxonomy" id="2755281"/>
    <lineage>
        <taxon>Eukaryota</taxon>
        <taxon>Metazoa</taxon>
        <taxon>Ecdysozoa</taxon>
        <taxon>Arthropoda</taxon>
        <taxon>Hexapoda</taxon>
        <taxon>Insecta</taxon>
        <taxon>Pterygota</taxon>
        <taxon>Neoptera</taxon>
        <taxon>Endopterygota</taxon>
        <taxon>Coleoptera</taxon>
        <taxon>Polyphaga</taxon>
        <taxon>Cucujiformia</taxon>
        <taxon>Tenebrionidae</taxon>
        <taxon>Zophobas</taxon>
    </lineage>
</organism>
<keyword evidence="4 5" id="KW-0238">DNA-binding</keyword>
<evidence type="ECO:0000256" key="3">
    <source>
        <dbReference type="ARBA" id="ARBA00022833"/>
    </source>
</evidence>
<keyword evidence="1" id="KW-0479">Metal-binding</keyword>
<dbReference type="InterPro" id="IPR006612">
    <property type="entry name" value="THAP_Znf"/>
</dbReference>
<keyword evidence="3" id="KW-0862">Zinc</keyword>
<dbReference type="GO" id="GO:0043565">
    <property type="term" value="F:sequence-specific DNA binding"/>
    <property type="evidence" value="ECO:0007669"/>
    <property type="project" value="InterPro"/>
</dbReference>
<dbReference type="Proteomes" id="UP001168821">
    <property type="component" value="Unassembled WGS sequence"/>
</dbReference>
<feature type="domain" description="THAP-type" evidence="7">
    <location>
        <begin position="1"/>
        <end position="76"/>
    </location>
</feature>
<evidence type="ECO:0000256" key="5">
    <source>
        <dbReference type="PROSITE-ProRule" id="PRU00309"/>
    </source>
</evidence>
<dbReference type="GO" id="GO:0008270">
    <property type="term" value="F:zinc ion binding"/>
    <property type="evidence" value="ECO:0007669"/>
    <property type="project" value="UniProtKB-KW"/>
</dbReference>
<accession>A0AA38I5G6</accession>
<reference evidence="8" key="1">
    <citation type="journal article" date="2023" name="G3 (Bethesda)">
        <title>Whole genome assemblies of Zophobas morio and Tenebrio molitor.</title>
        <authorList>
            <person name="Kaur S."/>
            <person name="Stinson S.A."/>
            <person name="diCenzo G.C."/>
        </authorList>
    </citation>
    <scope>NUCLEOTIDE SEQUENCE</scope>
    <source>
        <strain evidence="8">QUZm001</strain>
    </source>
</reference>
<keyword evidence="9" id="KW-1185">Reference proteome</keyword>